<keyword evidence="2" id="KW-1185">Reference proteome</keyword>
<dbReference type="PANTHER" id="PTHR33703">
    <property type="entry name" value="OS07G0691300 PROTEIN"/>
    <property type="match status" value="1"/>
</dbReference>
<protein>
    <submittedName>
        <fullName evidence="1">Wound-induced protein</fullName>
    </submittedName>
</protein>
<dbReference type="InterPro" id="IPR009798">
    <property type="entry name" value="Wun1-like"/>
</dbReference>
<proteinExistence type="predicted"/>
<dbReference type="PANTHER" id="PTHR33703:SF1">
    <property type="entry name" value="WOUND-INDUCED PROTEIN 1"/>
    <property type="match status" value="1"/>
</dbReference>
<dbReference type="Proteomes" id="UP000237000">
    <property type="component" value="Unassembled WGS sequence"/>
</dbReference>
<evidence type="ECO:0000313" key="2">
    <source>
        <dbReference type="Proteomes" id="UP000237000"/>
    </source>
</evidence>
<dbReference type="AlphaFoldDB" id="A0A2P5AN17"/>
<dbReference type="STRING" id="63057.A0A2P5AN17"/>
<reference evidence="2" key="1">
    <citation type="submission" date="2016-06" db="EMBL/GenBank/DDBJ databases">
        <title>Parallel loss of symbiosis genes in relatives of nitrogen-fixing non-legume Parasponia.</title>
        <authorList>
            <person name="Van Velzen R."/>
            <person name="Holmer R."/>
            <person name="Bu F."/>
            <person name="Rutten L."/>
            <person name="Van Zeijl A."/>
            <person name="Liu W."/>
            <person name="Santuari L."/>
            <person name="Cao Q."/>
            <person name="Sharma T."/>
            <person name="Shen D."/>
            <person name="Roswanjaya Y."/>
            <person name="Wardhani T."/>
            <person name="Kalhor M.S."/>
            <person name="Jansen J."/>
            <person name="Van den Hoogen J."/>
            <person name="Gungor B."/>
            <person name="Hartog M."/>
            <person name="Hontelez J."/>
            <person name="Verver J."/>
            <person name="Yang W.-C."/>
            <person name="Schijlen E."/>
            <person name="Repin R."/>
            <person name="Schilthuizen M."/>
            <person name="Schranz E."/>
            <person name="Heidstra R."/>
            <person name="Miyata K."/>
            <person name="Fedorova E."/>
            <person name="Kohlen W."/>
            <person name="Bisseling T."/>
            <person name="Smit S."/>
            <person name="Geurts R."/>
        </authorList>
    </citation>
    <scope>NUCLEOTIDE SEQUENCE [LARGE SCALE GENOMIC DNA]</scope>
    <source>
        <strain evidence="2">cv. RG33-2</strain>
    </source>
</reference>
<dbReference type="InterPro" id="IPR032710">
    <property type="entry name" value="NTF2-like_dom_sf"/>
</dbReference>
<dbReference type="InParanoid" id="A0A2P5AN17"/>
<dbReference type="SUPFAM" id="SSF54427">
    <property type="entry name" value="NTF2-like"/>
    <property type="match status" value="2"/>
</dbReference>
<dbReference type="Pfam" id="PF07107">
    <property type="entry name" value="WI12"/>
    <property type="match status" value="2"/>
</dbReference>
<accession>A0A2P5AN17</accession>
<gene>
    <name evidence="1" type="ORF">TorRG33x02_346290</name>
</gene>
<sequence>MKKLANSQATIAAATATSTLNQEERSTSVVKALYEAFNSQNDINIDPNLFAPYLEWWFHGPPSHQHLKRLLTGSSPNDLSFPFVPLSVVAFESTVIAEGCDQDRSVSWVHAWTLGADGIITHVREYYNTSVTVTRLGRADVASQSVSSPEITSHSAYKCQSVWQSKLCDASVPGPRTNEQTFYPTFLETKGLTAVHYLICVANGELAAEESPRRFNQEERNKRVVTALYEAFNSKNDVIIFDPNLFAPYLEWWFHGPPFHQHLKRLLTGSSPNDLSFPFVPFSVVAFDSTVIAEGCDQDRTVSWVHAWILGADGKIAHVREYYNTSVTVTRLGSADVASQSTYKCQSVWQSKLCDASVPGLVLAL</sequence>
<evidence type="ECO:0000313" key="1">
    <source>
        <dbReference type="EMBL" id="PON37943.1"/>
    </source>
</evidence>
<name>A0A2P5AN17_TREOI</name>
<dbReference type="EMBL" id="JXTC01000770">
    <property type="protein sequence ID" value="PON37943.1"/>
    <property type="molecule type" value="Genomic_DNA"/>
</dbReference>
<comment type="caution">
    <text evidence="1">The sequence shown here is derived from an EMBL/GenBank/DDBJ whole genome shotgun (WGS) entry which is preliminary data.</text>
</comment>
<organism evidence="1 2">
    <name type="scientific">Trema orientale</name>
    <name type="common">Charcoal tree</name>
    <name type="synonym">Celtis orientalis</name>
    <dbReference type="NCBI Taxonomy" id="63057"/>
    <lineage>
        <taxon>Eukaryota</taxon>
        <taxon>Viridiplantae</taxon>
        <taxon>Streptophyta</taxon>
        <taxon>Embryophyta</taxon>
        <taxon>Tracheophyta</taxon>
        <taxon>Spermatophyta</taxon>
        <taxon>Magnoliopsida</taxon>
        <taxon>eudicotyledons</taxon>
        <taxon>Gunneridae</taxon>
        <taxon>Pentapetalae</taxon>
        <taxon>rosids</taxon>
        <taxon>fabids</taxon>
        <taxon>Rosales</taxon>
        <taxon>Cannabaceae</taxon>
        <taxon>Trema</taxon>
    </lineage>
</organism>
<dbReference type="Gene3D" id="3.10.450.50">
    <property type="match status" value="2"/>
</dbReference>
<dbReference type="OrthoDB" id="667779at2759"/>